<sequence>MDFLDNQFELPAPPADISLDPEGCWPPLPFDLRLSWLSRAYGASVKAWIECGLLDGAFVAGEWWVERRALEHVVRDAGYSTFDETDPAYIPASLLAGVARREWREAMREVF</sequence>
<dbReference type="AlphaFoldDB" id="A0A031JNP8"/>
<accession>A0A031JNP8</accession>
<reference evidence="1 2" key="1">
    <citation type="submission" date="2014-03" db="EMBL/GenBank/DDBJ databases">
        <title>Whole genome sequence of Novosphingobium resinovorum KF1.</title>
        <authorList>
            <person name="Gan H.M."/>
            <person name="Gan H.Y."/>
            <person name="Chew T.H."/>
            <person name="Savka M.A."/>
        </authorList>
    </citation>
    <scope>NUCLEOTIDE SEQUENCE [LARGE SCALE GENOMIC DNA]</scope>
    <source>
        <strain evidence="1 2">KF1</strain>
    </source>
</reference>
<dbReference type="EMBL" id="JFYZ01000040">
    <property type="protein sequence ID" value="EZP74903.1"/>
    <property type="molecule type" value="Genomic_DNA"/>
</dbReference>
<dbReference type="PATRIC" id="fig|158500.4.peg.4717"/>
<evidence type="ECO:0000313" key="1">
    <source>
        <dbReference type="EMBL" id="EZP74903.1"/>
    </source>
</evidence>
<proteinExistence type="predicted"/>
<evidence type="ECO:0000313" key="2">
    <source>
        <dbReference type="Proteomes" id="UP000024329"/>
    </source>
</evidence>
<gene>
    <name evidence="1" type="ORF">BV97_04641</name>
</gene>
<organism evidence="1 2">
    <name type="scientific">Novosphingobium resinovorum</name>
    <dbReference type="NCBI Taxonomy" id="158500"/>
    <lineage>
        <taxon>Bacteria</taxon>
        <taxon>Pseudomonadati</taxon>
        <taxon>Pseudomonadota</taxon>
        <taxon>Alphaproteobacteria</taxon>
        <taxon>Sphingomonadales</taxon>
        <taxon>Sphingomonadaceae</taxon>
        <taxon>Novosphingobium</taxon>
    </lineage>
</organism>
<dbReference type="Proteomes" id="UP000024329">
    <property type="component" value="Unassembled WGS sequence"/>
</dbReference>
<name>A0A031JNP8_9SPHN</name>
<dbReference type="RefSeq" id="WP_155986438.1">
    <property type="nucleotide sequence ID" value="NZ_JFYZ01000040.1"/>
</dbReference>
<protein>
    <submittedName>
        <fullName evidence="1">Uncharacterized protein</fullName>
    </submittedName>
</protein>
<comment type="caution">
    <text evidence="1">The sequence shown here is derived from an EMBL/GenBank/DDBJ whole genome shotgun (WGS) entry which is preliminary data.</text>
</comment>